<dbReference type="PROSITE" id="PS50097">
    <property type="entry name" value="BTB"/>
    <property type="match status" value="1"/>
</dbReference>
<feature type="domain" description="Bromo" evidence="4">
    <location>
        <begin position="306"/>
        <end position="371"/>
    </location>
</feature>
<gene>
    <name evidence="6" type="ORF">NPX13_g1872</name>
</gene>
<keyword evidence="1 2" id="KW-0103">Bromodomain</keyword>
<dbReference type="GO" id="GO:0005634">
    <property type="term" value="C:nucleus"/>
    <property type="evidence" value="ECO:0007669"/>
    <property type="project" value="TreeGrafter"/>
</dbReference>
<dbReference type="CDD" id="cd18186">
    <property type="entry name" value="BTB_POZ_ZBTB_KLHL-like"/>
    <property type="match status" value="1"/>
</dbReference>
<dbReference type="SUPFAM" id="SSF54695">
    <property type="entry name" value="POZ domain"/>
    <property type="match status" value="1"/>
</dbReference>
<dbReference type="VEuPathDB" id="FungiDB:F4678DRAFT_428701"/>
<dbReference type="PROSITE" id="PS50014">
    <property type="entry name" value="BROMODOMAIN_2"/>
    <property type="match status" value="1"/>
</dbReference>
<evidence type="ECO:0000313" key="7">
    <source>
        <dbReference type="Proteomes" id="UP001148614"/>
    </source>
</evidence>
<evidence type="ECO:0008006" key="8">
    <source>
        <dbReference type="Google" id="ProtNLM"/>
    </source>
</evidence>
<dbReference type="PANTHER" id="PTHR22880">
    <property type="entry name" value="FALZ-RELATED BROMODOMAIN-CONTAINING PROTEINS"/>
    <property type="match status" value="1"/>
</dbReference>
<dbReference type="InterPro" id="IPR011333">
    <property type="entry name" value="SKP1/BTB/POZ_sf"/>
</dbReference>
<dbReference type="Proteomes" id="UP001148614">
    <property type="component" value="Unassembled WGS sequence"/>
</dbReference>
<comment type="caution">
    <text evidence="6">The sequence shown here is derived from an EMBL/GenBank/DDBJ whole genome shotgun (WGS) entry which is preliminary data.</text>
</comment>
<dbReference type="PANTHER" id="PTHR22880:SF225">
    <property type="entry name" value="BROMODOMAIN-CONTAINING PROTEIN BET-1-RELATED"/>
    <property type="match status" value="1"/>
</dbReference>
<dbReference type="GO" id="GO:0006355">
    <property type="term" value="P:regulation of DNA-templated transcription"/>
    <property type="evidence" value="ECO:0007669"/>
    <property type="project" value="TreeGrafter"/>
</dbReference>
<dbReference type="OrthoDB" id="21449at2759"/>
<dbReference type="SMART" id="SM00297">
    <property type="entry name" value="BROMO"/>
    <property type="match status" value="1"/>
</dbReference>
<dbReference type="Gene3D" id="1.20.920.10">
    <property type="entry name" value="Bromodomain-like"/>
    <property type="match status" value="1"/>
</dbReference>
<feature type="compositionally biased region" description="Low complexity" evidence="3">
    <location>
        <begin position="247"/>
        <end position="261"/>
    </location>
</feature>
<dbReference type="GO" id="GO:0006338">
    <property type="term" value="P:chromatin remodeling"/>
    <property type="evidence" value="ECO:0007669"/>
    <property type="project" value="TreeGrafter"/>
</dbReference>
<protein>
    <recommendedName>
        <fullName evidence="8">Bromo domain-containing protein</fullName>
    </recommendedName>
</protein>
<evidence type="ECO:0000259" key="4">
    <source>
        <dbReference type="PROSITE" id="PS50014"/>
    </source>
</evidence>
<evidence type="ECO:0000313" key="6">
    <source>
        <dbReference type="EMBL" id="KAJ3578693.1"/>
    </source>
</evidence>
<keyword evidence="7" id="KW-1185">Reference proteome</keyword>
<accession>A0A9W8TPP8</accession>
<evidence type="ECO:0000259" key="5">
    <source>
        <dbReference type="PROSITE" id="PS50097"/>
    </source>
</evidence>
<feature type="compositionally biased region" description="Basic and acidic residues" evidence="3">
    <location>
        <begin position="225"/>
        <end position="235"/>
    </location>
</feature>
<dbReference type="SUPFAM" id="SSF47370">
    <property type="entry name" value="Bromodomain"/>
    <property type="match status" value="1"/>
</dbReference>
<dbReference type="EMBL" id="JANPWZ010000181">
    <property type="protein sequence ID" value="KAJ3578693.1"/>
    <property type="molecule type" value="Genomic_DNA"/>
</dbReference>
<proteinExistence type="predicted"/>
<dbReference type="InterPro" id="IPR001487">
    <property type="entry name" value="Bromodomain"/>
</dbReference>
<evidence type="ECO:0000256" key="2">
    <source>
        <dbReference type="PROSITE-ProRule" id="PRU00035"/>
    </source>
</evidence>
<evidence type="ECO:0000256" key="1">
    <source>
        <dbReference type="ARBA" id="ARBA00023117"/>
    </source>
</evidence>
<reference evidence="6" key="1">
    <citation type="submission" date="2022-07" db="EMBL/GenBank/DDBJ databases">
        <title>Genome Sequence of Xylaria arbuscula.</title>
        <authorList>
            <person name="Buettner E."/>
        </authorList>
    </citation>
    <scope>NUCLEOTIDE SEQUENCE</scope>
    <source>
        <strain evidence="6">VT107</strain>
    </source>
</reference>
<feature type="domain" description="BTB" evidence="5">
    <location>
        <begin position="24"/>
        <end position="92"/>
    </location>
</feature>
<dbReference type="InterPro" id="IPR050935">
    <property type="entry name" value="Bromo_chromatin_reader"/>
</dbReference>
<dbReference type="InterPro" id="IPR000210">
    <property type="entry name" value="BTB/POZ_dom"/>
</dbReference>
<organism evidence="6 7">
    <name type="scientific">Xylaria arbuscula</name>
    <dbReference type="NCBI Taxonomy" id="114810"/>
    <lineage>
        <taxon>Eukaryota</taxon>
        <taxon>Fungi</taxon>
        <taxon>Dikarya</taxon>
        <taxon>Ascomycota</taxon>
        <taxon>Pezizomycotina</taxon>
        <taxon>Sordariomycetes</taxon>
        <taxon>Xylariomycetidae</taxon>
        <taxon>Xylariales</taxon>
        <taxon>Xylariaceae</taxon>
        <taxon>Xylaria</taxon>
    </lineage>
</organism>
<sequence length="402" mass="45195">MATDDAGEAPASTAFSWLEPHPLFCIILVGENVEAFGIQKDFLIAKSTYFQKYFADKKEDKVEDVVRFPDTDPVVFGLAQLFMFTGTINTAPQPLPGYDLLIAVWKLGNELGIDGLCEEALRAMSEYRDATNSIPATELLVKAWKETPEGSAIRAMLLSWTAEYIRSSESRAEFTKSLPQEVLSELVVAMSHLNSTPVIQVKPPTSPSSSQHKNVHYLEQEGEERETKTIKHRQSDGSTNRTKKVTSRPSQPAQPAAAAKPYKAKRSSINVTDGRQFSPDHKLNFCADLLNRMLSGPGFWTRLVGPFREPVRPIEDGVPNYFEKIKKPMDLGTIKKKMDSGEYTTAEEFETDVRQIFENCYTYWGRDHDMSAAAERFQKSFEEKYAEMFKWISRSAGGTESA</sequence>
<dbReference type="Gene3D" id="3.30.710.10">
    <property type="entry name" value="Potassium Channel Kv1.1, Chain A"/>
    <property type="match status" value="1"/>
</dbReference>
<evidence type="ECO:0000256" key="3">
    <source>
        <dbReference type="SAM" id="MobiDB-lite"/>
    </source>
</evidence>
<dbReference type="PRINTS" id="PR00503">
    <property type="entry name" value="BROMODOMAIN"/>
</dbReference>
<dbReference type="Pfam" id="PF00439">
    <property type="entry name" value="Bromodomain"/>
    <property type="match status" value="1"/>
</dbReference>
<dbReference type="GO" id="GO:0000785">
    <property type="term" value="C:chromatin"/>
    <property type="evidence" value="ECO:0007669"/>
    <property type="project" value="TreeGrafter"/>
</dbReference>
<feature type="region of interest" description="Disordered" evidence="3">
    <location>
        <begin position="198"/>
        <end position="273"/>
    </location>
</feature>
<name>A0A9W8TPP8_9PEZI</name>
<dbReference type="AlphaFoldDB" id="A0A9W8TPP8"/>
<dbReference type="Pfam" id="PF00651">
    <property type="entry name" value="BTB"/>
    <property type="match status" value="1"/>
</dbReference>
<dbReference type="InterPro" id="IPR036427">
    <property type="entry name" value="Bromodomain-like_sf"/>
</dbReference>